<evidence type="ECO:0000313" key="10">
    <source>
        <dbReference type="Proteomes" id="UP001357485"/>
    </source>
</evidence>
<feature type="region of interest" description="Disordered" evidence="8">
    <location>
        <begin position="302"/>
        <end position="445"/>
    </location>
</feature>
<feature type="compositionally biased region" description="Polar residues" evidence="8">
    <location>
        <begin position="378"/>
        <end position="400"/>
    </location>
</feature>
<evidence type="ECO:0000256" key="3">
    <source>
        <dbReference type="ARBA" id="ARBA00021353"/>
    </source>
</evidence>
<evidence type="ECO:0000256" key="7">
    <source>
        <dbReference type="RuleBase" id="RU367100"/>
    </source>
</evidence>
<evidence type="ECO:0000256" key="8">
    <source>
        <dbReference type="SAM" id="MobiDB-lite"/>
    </source>
</evidence>
<comment type="similarity">
    <text evidence="2 7">Belongs to the DLT1 family.</text>
</comment>
<reference evidence="9 10" key="1">
    <citation type="submission" date="2023-08" db="EMBL/GenBank/DDBJ databases">
        <title>Black Yeasts Isolated from many extreme environments.</title>
        <authorList>
            <person name="Coleine C."/>
            <person name="Stajich J.E."/>
            <person name="Selbmann L."/>
        </authorList>
    </citation>
    <scope>NUCLEOTIDE SEQUENCE [LARGE SCALE GENOMIC DNA]</scope>
    <source>
        <strain evidence="9 10">CCFEE 536</strain>
    </source>
</reference>
<comment type="subcellular location">
    <subcellularLocation>
        <location evidence="7">Membrane</location>
        <topology evidence="7">Multi-pass membrane protein</topology>
    </subcellularLocation>
</comment>
<keyword evidence="6 7" id="KW-0472">Membrane</keyword>
<feature type="compositionally biased region" description="Basic and acidic residues" evidence="8">
    <location>
        <begin position="432"/>
        <end position="445"/>
    </location>
</feature>
<evidence type="ECO:0000256" key="6">
    <source>
        <dbReference type="ARBA" id="ARBA00023136"/>
    </source>
</evidence>
<keyword evidence="4 7" id="KW-0812">Transmembrane</keyword>
<feature type="transmembrane region" description="Helical" evidence="7">
    <location>
        <begin position="12"/>
        <end position="34"/>
    </location>
</feature>
<evidence type="ECO:0000256" key="5">
    <source>
        <dbReference type="ARBA" id="ARBA00022989"/>
    </source>
</evidence>
<dbReference type="PANTHER" id="PTHR40021">
    <property type="entry name" value="DEFECT AT LOW TEMPERATURE PROTEIN 1"/>
    <property type="match status" value="1"/>
</dbReference>
<dbReference type="EMBL" id="JAVRRA010008242">
    <property type="protein sequence ID" value="KAK5257350.1"/>
    <property type="molecule type" value="Genomic_DNA"/>
</dbReference>
<evidence type="ECO:0000313" key="9">
    <source>
        <dbReference type="EMBL" id="KAK5257350.1"/>
    </source>
</evidence>
<keyword evidence="5 7" id="KW-1133">Transmembrane helix</keyword>
<evidence type="ECO:0000256" key="1">
    <source>
        <dbReference type="ARBA" id="ARBA00002489"/>
    </source>
</evidence>
<gene>
    <name evidence="7" type="primary">DLT1</name>
    <name evidence="9" type="ORF">LTR16_000918</name>
</gene>
<evidence type="ECO:0000256" key="4">
    <source>
        <dbReference type="ARBA" id="ARBA00022692"/>
    </source>
</evidence>
<protein>
    <recommendedName>
        <fullName evidence="3 7">Defect at low temperature protein 1</fullName>
    </recommendedName>
</protein>
<dbReference type="InterPro" id="IPR038869">
    <property type="entry name" value="DLT1"/>
</dbReference>
<keyword evidence="10" id="KW-1185">Reference proteome</keyword>
<comment type="function">
    <text evidence="1 7">Required for growth under high-pressure and low-temperature conditions.</text>
</comment>
<name>A0ABR0LZN4_9PEZI</name>
<evidence type="ECO:0000256" key="2">
    <source>
        <dbReference type="ARBA" id="ARBA00005550"/>
    </source>
</evidence>
<feature type="region of interest" description="Disordered" evidence="8">
    <location>
        <begin position="120"/>
        <end position="151"/>
    </location>
</feature>
<accession>A0ABR0LZN4</accession>
<comment type="caution">
    <text evidence="9">The sequence shown here is derived from an EMBL/GenBank/DDBJ whole genome shotgun (WGS) entry which is preliminary data.</text>
</comment>
<feature type="transmembrane region" description="Helical" evidence="7">
    <location>
        <begin position="46"/>
        <end position="68"/>
    </location>
</feature>
<feature type="compositionally biased region" description="Low complexity" evidence="8">
    <location>
        <begin position="412"/>
        <end position="423"/>
    </location>
</feature>
<dbReference type="PANTHER" id="PTHR40021:SF1">
    <property type="entry name" value="DEFECT AT LOW TEMPERATURE PROTEIN 1"/>
    <property type="match status" value="1"/>
</dbReference>
<organism evidence="9 10">
    <name type="scientific">Cryomyces antarcticus</name>
    <dbReference type="NCBI Taxonomy" id="329879"/>
    <lineage>
        <taxon>Eukaryota</taxon>
        <taxon>Fungi</taxon>
        <taxon>Dikarya</taxon>
        <taxon>Ascomycota</taxon>
        <taxon>Pezizomycotina</taxon>
        <taxon>Dothideomycetes</taxon>
        <taxon>Dothideomycetes incertae sedis</taxon>
        <taxon>Cryomyces</taxon>
    </lineage>
</organism>
<proteinExistence type="inferred from homology"/>
<feature type="compositionally biased region" description="Basic and acidic residues" evidence="8">
    <location>
        <begin position="141"/>
        <end position="151"/>
    </location>
</feature>
<dbReference type="Proteomes" id="UP001357485">
    <property type="component" value="Unassembled WGS sequence"/>
</dbReference>
<sequence length="445" mass="48297">MRHRFHIPVFRIFYSTTYTILLAILFVFLAITPGELIYQAIKVGSFQYIFIIAGVYLFTALFALFIYASRLYTNRSVLAGIPKSYIPVEPGEIGSSVRRMIAGNLERSARLAWDSRPRDVRPAIADGGEDGEELASPTLDSSREQQKHHSDVKDTLIPIVGVAPPWGHIAHPGWSSPSSPDLPDLPFSTVIPELPNLIEAKAVSLAPGDPAFLSLDHFVPDAHIVAVLQRPATTGLRDYLAHLSTFGLINPPNLSTTFLSRYEYARFSTLPLTEPQFRDLMSAFADILAGMTGLHPNIIAELQGGGRQDDGDAASLAASSSTGNSKGAGSAMQHRAIRFSHAGQLRRASSRSSSHDRSLSPSSPVTVRTAPSYIRSVSGRSQAQRSVSPMPSYDSLSSVRRTPYATPYAGQSSSSSSLRSAGSVVRHTPQIRGEDLAERFETYGS</sequence>